<dbReference type="InterPro" id="IPR005693">
    <property type="entry name" value="Mce"/>
</dbReference>
<organism evidence="4 5">
    <name type="scientific">Streptomyces polyrhachis</name>
    <dbReference type="NCBI Taxonomy" id="1282885"/>
    <lineage>
        <taxon>Bacteria</taxon>
        <taxon>Bacillati</taxon>
        <taxon>Actinomycetota</taxon>
        <taxon>Actinomycetes</taxon>
        <taxon>Kitasatosporales</taxon>
        <taxon>Streptomycetaceae</taxon>
        <taxon>Streptomyces</taxon>
    </lineage>
</organism>
<sequence length="423" mass="43351">MVTRSVIVKNLAFLVIAVLVIGFIGVRYADAGRYVGVKGYYTVRVELPETGGLFEHSAVTYRGVSVGRVGPLHLTDRGVEAELRIDEDAPAIPSDLDAAVANYSAVGEQYIDLRPKTDGAPYLADGSVIAQQATSTPMPVTNLLSSLDATATSVDTEKLRTVVEELGTTFEGQGENLQQLLDTGGEFLDAADAALPYTTKLIIDGRTVLETQNQAGQALTSFADGAQRFAEQLKSSDGDLRRVITAGPAAAEQVTGLLRDVDPSLSVLLANLLTTSDLALGRQDGLEQLLVRAPQLVAAGSTTVTRSGARFGMALTFFDPLPCTAGYGATKYRNGLDTTAAPGLNTAARCTAPASSGVNVRGSANAPGGGGVPPAAKPGSGLAQNATTLTAPDAAADGALPGALGLPALPEGGPTDMSGLLGL</sequence>
<feature type="region of interest" description="Disordered" evidence="1">
    <location>
        <begin position="355"/>
        <end position="384"/>
    </location>
</feature>
<dbReference type="RefSeq" id="WP_386412752.1">
    <property type="nucleotide sequence ID" value="NZ_JBHSZO010000006.1"/>
</dbReference>
<comment type="caution">
    <text evidence="4">The sequence shown here is derived from an EMBL/GenBank/DDBJ whole genome shotgun (WGS) entry which is preliminary data.</text>
</comment>
<dbReference type="InterPro" id="IPR003399">
    <property type="entry name" value="Mce/MlaD"/>
</dbReference>
<dbReference type="Proteomes" id="UP001596413">
    <property type="component" value="Unassembled WGS sequence"/>
</dbReference>
<dbReference type="NCBIfam" id="TIGR00996">
    <property type="entry name" value="Mtu_fam_mce"/>
    <property type="match status" value="1"/>
</dbReference>
<evidence type="ECO:0000259" key="2">
    <source>
        <dbReference type="Pfam" id="PF02470"/>
    </source>
</evidence>
<feature type="domain" description="Mammalian cell entry C-terminal" evidence="3">
    <location>
        <begin position="123"/>
        <end position="296"/>
    </location>
</feature>
<gene>
    <name evidence="4" type="ORF">ACFQLX_05925</name>
</gene>
<feature type="compositionally biased region" description="Low complexity" evidence="1">
    <location>
        <begin position="373"/>
        <end position="384"/>
    </location>
</feature>
<feature type="domain" description="Mce/MlaD" evidence="2">
    <location>
        <begin position="40"/>
        <end position="115"/>
    </location>
</feature>
<dbReference type="EMBL" id="JBHSZO010000006">
    <property type="protein sequence ID" value="MFC7217712.1"/>
    <property type="molecule type" value="Genomic_DNA"/>
</dbReference>
<proteinExistence type="predicted"/>
<dbReference type="PANTHER" id="PTHR33371">
    <property type="entry name" value="INTERMEMBRANE PHOSPHOLIPID TRANSPORT SYSTEM BINDING PROTEIN MLAD-RELATED"/>
    <property type="match status" value="1"/>
</dbReference>
<protein>
    <submittedName>
        <fullName evidence="4">MCE family protein</fullName>
    </submittedName>
</protein>
<dbReference type="InterPro" id="IPR052336">
    <property type="entry name" value="MlaD_Phospholipid_Transporter"/>
</dbReference>
<dbReference type="Pfam" id="PF02470">
    <property type="entry name" value="MlaD"/>
    <property type="match status" value="1"/>
</dbReference>
<evidence type="ECO:0000313" key="5">
    <source>
        <dbReference type="Proteomes" id="UP001596413"/>
    </source>
</evidence>
<keyword evidence="5" id="KW-1185">Reference proteome</keyword>
<name>A0ABW2GD47_9ACTN</name>
<dbReference type="PANTHER" id="PTHR33371:SF16">
    <property type="entry name" value="MCE-FAMILY PROTEIN MCE3F"/>
    <property type="match status" value="1"/>
</dbReference>
<dbReference type="Pfam" id="PF11887">
    <property type="entry name" value="Mce4_CUP1"/>
    <property type="match status" value="1"/>
</dbReference>
<accession>A0ABW2GD47</accession>
<dbReference type="InterPro" id="IPR024516">
    <property type="entry name" value="Mce_C"/>
</dbReference>
<evidence type="ECO:0000256" key="1">
    <source>
        <dbReference type="SAM" id="MobiDB-lite"/>
    </source>
</evidence>
<evidence type="ECO:0000313" key="4">
    <source>
        <dbReference type="EMBL" id="MFC7217712.1"/>
    </source>
</evidence>
<evidence type="ECO:0000259" key="3">
    <source>
        <dbReference type="Pfam" id="PF11887"/>
    </source>
</evidence>
<reference evidence="5" key="1">
    <citation type="journal article" date="2019" name="Int. J. Syst. Evol. Microbiol.">
        <title>The Global Catalogue of Microorganisms (GCM) 10K type strain sequencing project: providing services to taxonomists for standard genome sequencing and annotation.</title>
        <authorList>
            <consortium name="The Broad Institute Genomics Platform"/>
            <consortium name="The Broad Institute Genome Sequencing Center for Infectious Disease"/>
            <person name="Wu L."/>
            <person name="Ma J."/>
        </authorList>
    </citation>
    <scope>NUCLEOTIDE SEQUENCE [LARGE SCALE GENOMIC DNA]</scope>
    <source>
        <strain evidence="5">CGMCC 1.13681</strain>
    </source>
</reference>